<gene>
    <name evidence="3" type="ORF">GZH47_33350</name>
</gene>
<evidence type="ECO:0000313" key="3">
    <source>
        <dbReference type="EMBL" id="QHW35782.1"/>
    </source>
</evidence>
<keyword evidence="4" id="KW-1185">Reference proteome</keyword>
<evidence type="ECO:0000313" key="4">
    <source>
        <dbReference type="Proteomes" id="UP000479114"/>
    </source>
</evidence>
<evidence type="ECO:0000256" key="1">
    <source>
        <dbReference type="SAM" id="Coils"/>
    </source>
</evidence>
<keyword evidence="1" id="KW-0175">Coiled coil</keyword>
<dbReference type="InterPro" id="IPR029063">
    <property type="entry name" value="SAM-dependent_MTases_sf"/>
</dbReference>
<feature type="coiled-coil region" evidence="1">
    <location>
        <begin position="146"/>
        <end position="173"/>
    </location>
</feature>
<evidence type="ECO:0000259" key="2">
    <source>
        <dbReference type="Pfam" id="PF19587"/>
    </source>
</evidence>
<dbReference type="InterPro" id="IPR046076">
    <property type="entry name" value="DUF6094"/>
</dbReference>
<protein>
    <recommendedName>
        <fullName evidence="2">DUF6094 domain-containing protein</fullName>
    </recommendedName>
</protein>
<dbReference type="AlphaFoldDB" id="A0A6C0PCZ1"/>
<dbReference type="SUPFAM" id="SSF53335">
    <property type="entry name" value="S-adenosyl-L-methionine-dependent methyltransferases"/>
    <property type="match status" value="1"/>
</dbReference>
<dbReference type="Gene3D" id="3.40.50.150">
    <property type="entry name" value="Vaccinia Virus protein VP39"/>
    <property type="match status" value="1"/>
</dbReference>
<geneLocation type="plasmid" evidence="3 4">
    <name>unnamed2</name>
</geneLocation>
<keyword evidence="3" id="KW-0614">Plasmid</keyword>
<dbReference type="EMBL" id="CP048288">
    <property type="protein sequence ID" value="QHW35782.1"/>
    <property type="molecule type" value="Genomic_DNA"/>
</dbReference>
<dbReference type="KEGG" id="prz:GZH47_33350"/>
<organism evidence="3 4">
    <name type="scientific">Paenibacillus rhizovicinus</name>
    <dbReference type="NCBI Taxonomy" id="2704463"/>
    <lineage>
        <taxon>Bacteria</taxon>
        <taxon>Bacillati</taxon>
        <taxon>Bacillota</taxon>
        <taxon>Bacilli</taxon>
        <taxon>Bacillales</taxon>
        <taxon>Paenibacillaceae</taxon>
        <taxon>Paenibacillus</taxon>
    </lineage>
</organism>
<accession>A0A6C0PCZ1</accession>
<dbReference type="Pfam" id="PF19587">
    <property type="entry name" value="DUF6094"/>
    <property type="match status" value="1"/>
</dbReference>
<proteinExistence type="predicted"/>
<dbReference type="RefSeq" id="WP_162645916.1">
    <property type="nucleotide sequence ID" value="NZ_CP048288.1"/>
</dbReference>
<reference evidence="3 4" key="1">
    <citation type="submission" date="2020-02" db="EMBL/GenBank/DDBJ databases">
        <title>Paenibacillus sp. nov., isolated from rhizosphere soil of tomato.</title>
        <authorList>
            <person name="Weon H.-Y."/>
            <person name="Lee S.A."/>
        </authorList>
    </citation>
    <scope>NUCLEOTIDE SEQUENCE [LARGE SCALE GENOMIC DNA]</scope>
    <source>
        <strain evidence="3 4">14171R-81</strain>
        <plasmid evidence="3 4">unnamed2</plasmid>
    </source>
</reference>
<feature type="domain" description="DUF6094" evidence="2">
    <location>
        <begin position="188"/>
        <end position="280"/>
    </location>
</feature>
<name>A0A6C0PCZ1_9BACL</name>
<sequence length="417" mass="48356">MRYMNDPLSKITSRCIGTHLGFPENQPITALDIKCHDGEPLLEMTKKAAQPHRYGIEENTYQARLAQSNGFDKVCRSDYKSQSKITNEVFSMVLANPIVDDRFTDELFRDFDPFKVPNFEAEERARIEAMAQQMEMIDFGDEGQTEEEIQKRKEEADRQLKKAIEDREIAFRRALFEQEKRTEQYRWDRFVLNFVSKYLMPGGILVFVTPKEFIDGQICFKLASSYEDVKIFRLEDEEYAEQRKCIIFAKKRRQANRDQDAARVLMQYRLTPYKEIPEISFQQTPMYQVPMSKPEWIENFRVGPITGDEVLGALGKSPLISKYVETYGSVLNNEAPQPPTQLHKGHVSLLLASGLLNGHIGTGPDQHLVKGSVIKMSKETTEEEESEDGTDVRIKEREFFNIGIKYLDRHGEFHRLL</sequence>
<dbReference type="Proteomes" id="UP000479114">
    <property type="component" value="Plasmid unnamed2"/>
</dbReference>